<evidence type="ECO:0000259" key="7">
    <source>
        <dbReference type="Pfam" id="PF14464"/>
    </source>
</evidence>
<dbReference type="Gene3D" id="3.40.50.720">
    <property type="entry name" value="NAD(P)-binding Rossmann-like Domain"/>
    <property type="match status" value="1"/>
</dbReference>
<keyword evidence="1" id="KW-0645">Protease</keyword>
<dbReference type="GO" id="GO:0008237">
    <property type="term" value="F:metallopeptidase activity"/>
    <property type="evidence" value="ECO:0007669"/>
    <property type="project" value="UniProtKB-KW"/>
</dbReference>
<dbReference type="PATRIC" id="fig|33051.5.peg.3204"/>
<reference evidence="8 9" key="1">
    <citation type="journal article" date="2016" name="Front. Microbiol.">
        <title>Genomic Resource of Rice Seed Associated Bacteria.</title>
        <authorList>
            <person name="Midha S."/>
            <person name="Bansal K."/>
            <person name="Sharma S."/>
            <person name="Kumar N."/>
            <person name="Patil P.P."/>
            <person name="Chaudhry V."/>
            <person name="Patil P.B."/>
        </authorList>
    </citation>
    <scope>NUCLEOTIDE SEQUENCE [LARGE SCALE GENOMIC DNA]</scope>
    <source>
        <strain evidence="8 9">NS258</strain>
    </source>
</reference>
<dbReference type="GO" id="GO:0008641">
    <property type="term" value="F:ubiquitin-like modifier activating enzyme activity"/>
    <property type="evidence" value="ECO:0007669"/>
    <property type="project" value="InterPro"/>
</dbReference>
<protein>
    <recommendedName>
        <fullName evidence="10">THIF-type NAD/FAD binding fold domain-containing protein</fullName>
    </recommendedName>
</protein>
<comment type="caution">
    <text evidence="8">The sequence shown here is derived from an EMBL/GenBank/DDBJ whole genome shotgun (WGS) entry which is preliminary data.</text>
</comment>
<evidence type="ECO:0000256" key="1">
    <source>
        <dbReference type="ARBA" id="ARBA00022670"/>
    </source>
</evidence>
<dbReference type="AlphaFoldDB" id="A0A147J830"/>
<dbReference type="GO" id="GO:0061503">
    <property type="term" value="F:tRNA threonylcarbamoyladenosine dehydratase"/>
    <property type="evidence" value="ECO:0007669"/>
    <property type="project" value="TreeGrafter"/>
</dbReference>
<keyword evidence="4" id="KW-0862">Zinc</keyword>
<dbReference type="GO" id="GO:0061504">
    <property type="term" value="P:cyclic threonylcarbamoyladenosine biosynthetic process"/>
    <property type="evidence" value="ECO:0007669"/>
    <property type="project" value="TreeGrafter"/>
</dbReference>
<feature type="domain" description="JAB" evidence="7">
    <location>
        <begin position="8"/>
        <end position="135"/>
    </location>
</feature>
<dbReference type="PANTHER" id="PTHR43267:SF1">
    <property type="entry name" value="TRNA THREONYLCARBAMOYLADENOSINE DEHYDRATASE"/>
    <property type="match status" value="1"/>
</dbReference>
<evidence type="ECO:0008006" key="10">
    <source>
        <dbReference type="Google" id="ProtNLM"/>
    </source>
</evidence>
<feature type="domain" description="THIF-type NAD/FAD binding fold" evidence="6">
    <location>
        <begin position="168"/>
        <end position="419"/>
    </location>
</feature>
<keyword evidence="3" id="KW-0378">Hydrolase</keyword>
<keyword evidence="5" id="KW-0482">Metalloprotease</keyword>
<dbReference type="InterPro" id="IPR028090">
    <property type="entry name" value="JAB_dom_prok"/>
</dbReference>
<dbReference type="InterPro" id="IPR045886">
    <property type="entry name" value="ThiF/MoeB/HesA"/>
</dbReference>
<accession>A0A147J830</accession>
<sequence length="448" mass="47579">MSGIRFPSPIYDQLAATLLDAHGVESCAIAYAHYVPGADAWIVADASPVPDSAYDRRDRISAVLKAEYLLEVANRSRVTGMAVILIHTHPDCSMHPIFSATDDGGEAQLAPYLARRGAPVPHAALVIGANGCRARRLGSNDEIKVWEVGRHLALHSPGPDCVDLQREDRQVRAFGEPGQRLLKSLRYGVIGAGGTGSLACQQLAHLGAMDVTVIDPDDVETTNLNRLVGSVPGDVGTPKVEVAARMIRAVNPEAHVTELQADIVDAHVADLLPTFDFVLLCTDSHASRAVVNQAAHQYLVPVIDMGVSITASDRVITHVTGRIQMIAPGLPCLTCTGALDGKAILRELQTPEQRAADPYVQGVHEPQPAVISVNSTVTSLALTMLLGAVTPVPTRPRHLAYDGLRGRVSEMAVANHSGCIVCSTAGARAKGSTWPLPVRRASAKGEKE</sequence>
<evidence type="ECO:0000256" key="2">
    <source>
        <dbReference type="ARBA" id="ARBA00022723"/>
    </source>
</evidence>
<proteinExistence type="predicted"/>
<dbReference type="Proteomes" id="UP000074410">
    <property type="component" value="Unassembled WGS sequence"/>
</dbReference>
<evidence type="ECO:0000256" key="4">
    <source>
        <dbReference type="ARBA" id="ARBA00022833"/>
    </source>
</evidence>
<evidence type="ECO:0000313" key="9">
    <source>
        <dbReference type="Proteomes" id="UP000074410"/>
    </source>
</evidence>
<dbReference type="InterPro" id="IPR000594">
    <property type="entry name" value="ThiF_NAD_FAD-bd"/>
</dbReference>
<gene>
    <name evidence="8" type="ORF">NS258_10415</name>
</gene>
<keyword evidence="2" id="KW-0479">Metal-binding</keyword>
<evidence type="ECO:0000256" key="3">
    <source>
        <dbReference type="ARBA" id="ARBA00022801"/>
    </source>
</evidence>
<dbReference type="GO" id="GO:0006508">
    <property type="term" value="P:proteolysis"/>
    <property type="evidence" value="ECO:0007669"/>
    <property type="project" value="UniProtKB-KW"/>
</dbReference>
<dbReference type="PANTHER" id="PTHR43267">
    <property type="entry name" value="TRNA THREONYLCARBAMOYLADENOSINE DEHYDRATASE"/>
    <property type="match status" value="1"/>
</dbReference>
<dbReference type="EMBL" id="LDTC01000072">
    <property type="protein sequence ID" value="KTW12351.1"/>
    <property type="molecule type" value="Genomic_DNA"/>
</dbReference>
<dbReference type="InterPro" id="IPR035985">
    <property type="entry name" value="Ubiquitin-activating_enz"/>
</dbReference>
<dbReference type="SUPFAM" id="SSF69572">
    <property type="entry name" value="Activating enzymes of the ubiquitin-like proteins"/>
    <property type="match status" value="1"/>
</dbReference>
<evidence type="ECO:0000259" key="6">
    <source>
        <dbReference type="Pfam" id="PF00899"/>
    </source>
</evidence>
<evidence type="ECO:0000313" key="8">
    <source>
        <dbReference type="EMBL" id="KTW12351.1"/>
    </source>
</evidence>
<dbReference type="Pfam" id="PF14464">
    <property type="entry name" value="Prok-JAB"/>
    <property type="match status" value="1"/>
</dbReference>
<dbReference type="RefSeq" id="WP_058717021.1">
    <property type="nucleotide sequence ID" value="NZ_LDTC01000072.1"/>
</dbReference>
<dbReference type="Pfam" id="PF00899">
    <property type="entry name" value="ThiF"/>
    <property type="match status" value="1"/>
</dbReference>
<name>A0A147J830_9SPHN</name>
<organism evidence="8 9">
    <name type="scientific">Sphingomonas sanguinis</name>
    <dbReference type="NCBI Taxonomy" id="33051"/>
    <lineage>
        <taxon>Bacteria</taxon>
        <taxon>Pseudomonadati</taxon>
        <taxon>Pseudomonadota</taxon>
        <taxon>Alphaproteobacteria</taxon>
        <taxon>Sphingomonadales</taxon>
        <taxon>Sphingomonadaceae</taxon>
        <taxon>Sphingomonas</taxon>
    </lineage>
</organism>
<evidence type="ECO:0000256" key="5">
    <source>
        <dbReference type="ARBA" id="ARBA00023049"/>
    </source>
</evidence>
<dbReference type="GO" id="GO:0046872">
    <property type="term" value="F:metal ion binding"/>
    <property type="evidence" value="ECO:0007669"/>
    <property type="project" value="UniProtKB-KW"/>
</dbReference>